<sequence>MLEWLADMLGDALGQAFWSLLGGLVKLLFYGPLVVIGWLGLSWLQRHSARPSQVWQQHSVTALHRAGYHYTIQGAQYVAAVVIMLPLLLLLVWILGRMLQY</sequence>
<evidence type="ECO:0000313" key="3">
    <source>
        <dbReference type="Proteomes" id="UP000831785"/>
    </source>
</evidence>
<keyword evidence="1" id="KW-0812">Transmembrane</keyword>
<dbReference type="RefSeq" id="WP_244715217.1">
    <property type="nucleotide sequence ID" value="NZ_CP095049.1"/>
</dbReference>
<proteinExistence type="predicted"/>
<gene>
    <name evidence="2" type="ORF">MUN80_18885</name>
</gene>
<name>A0ABY4F598_9BACT</name>
<organism evidence="2 3">
    <name type="scientific">Hymenobacter cellulosivorans</name>
    <dbReference type="NCBI Taxonomy" id="2932249"/>
    <lineage>
        <taxon>Bacteria</taxon>
        <taxon>Pseudomonadati</taxon>
        <taxon>Bacteroidota</taxon>
        <taxon>Cytophagia</taxon>
        <taxon>Cytophagales</taxon>
        <taxon>Hymenobacteraceae</taxon>
        <taxon>Hymenobacter</taxon>
    </lineage>
</organism>
<reference evidence="2 3" key="1">
    <citation type="submission" date="2022-04" db="EMBL/GenBank/DDBJ databases">
        <title>Hymenobacter sp. isolated from the air.</title>
        <authorList>
            <person name="Won M."/>
            <person name="Lee C.-M."/>
            <person name="Woen H.-Y."/>
            <person name="Kwon S.-W."/>
        </authorList>
    </citation>
    <scope>NUCLEOTIDE SEQUENCE [LARGE SCALE GENOMIC DNA]</scope>
    <source>
        <strain evidence="3">5116 S-27</strain>
    </source>
</reference>
<accession>A0ABY4F598</accession>
<feature type="transmembrane region" description="Helical" evidence="1">
    <location>
        <begin position="20"/>
        <end position="41"/>
    </location>
</feature>
<protein>
    <submittedName>
        <fullName evidence="2">Uncharacterized protein</fullName>
    </submittedName>
</protein>
<keyword evidence="3" id="KW-1185">Reference proteome</keyword>
<feature type="transmembrane region" description="Helical" evidence="1">
    <location>
        <begin position="77"/>
        <end position="96"/>
    </location>
</feature>
<keyword evidence="1" id="KW-0472">Membrane</keyword>
<evidence type="ECO:0000256" key="1">
    <source>
        <dbReference type="SAM" id="Phobius"/>
    </source>
</evidence>
<evidence type="ECO:0000313" key="2">
    <source>
        <dbReference type="EMBL" id="UOQ51816.1"/>
    </source>
</evidence>
<dbReference type="EMBL" id="CP095049">
    <property type="protein sequence ID" value="UOQ51816.1"/>
    <property type="molecule type" value="Genomic_DNA"/>
</dbReference>
<keyword evidence="1" id="KW-1133">Transmembrane helix</keyword>
<dbReference type="Proteomes" id="UP000831785">
    <property type="component" value="Chromosome"/>
</dbReference>